<feature type="domain" description="HAMP" evidence="15">
    <location>
        <begin position="188"/>
        <end position="240"/>
    </location>
</feature>
<dbReference type="InterPro" id="IPR003661">
    <property type="entry name" value="HisK_dim/P_dom"/>
</dbReference>
<evidence type="ECO:0000256" key="10">
    <source>
        <dbReference type="ARBA" id="ARBA00023012"/>
    </source>
</evidence>
<keyword evidence="11 13" id="KW-0472">Membrane</keyword>
<keyword evidence="17" id="KW-1185">Reference proteome</keyword>
<dbReference type="InterPro" id="IPR003660">
    <property type="entry name" value="HAMP_dom"/>
</dbReference>
<evidence type="ECO:0000256" key="9">
    <source>
        <dbReference type="ARBA" id="ARBA00022840"/>
    </source>
</evidence>
<dbReference type="SUPFAM" id="SSF47384">
    <property type="entry name" value="Homodimeric domain of signal transducing histidine kinase"/>
    <property type="match status" value="1"/>
</dbReference>
<dbReference type="CDD" id="cd00082">
    <property type="entry name" value="HisKA"/>
    <property type="match status" value="1"/>
</dbReference>
<evidence type="ECO:0000256" key="8">
    <source>
        <dbReference type="ARBA" id="ARBA00022777"/>
    </source>
</evidence>
<comment type="subcellular location">
    <subcellularLocation>
        <location evidence="2">Cell membrane</location>
        <topology evidence="2">Multi-pass membrane protein</topology>
    </subcellularLocation>
</comment>
<dbReference type="Gene3D" id="1.10.287.130">
    <property type="match status" value="1"/>
</dbReference>
<evidence type="ECO:0000256" key="6">
    <source>
        <dbReference type="ARBA" id="ARBA00022679"/>
    </source>
</evidence>
<evidence type="ECO:0000256" key="3">
    <source>
        <dbReference type="ARBA" id="ARBA00012438"/>
    </source>
</evidence>
<keyword evidence="4" id="KW-1003">Cell membrane</keyword>
<feature type="transmembrane region" description="Helical" evidence="13">
    <location>
        <begin position="165"/>
        <end position="186"/>
    </location>
</feature>
<feature type="domain" description="Histidine kinase" evidence="14">
    <location>
        <begin position="271"/>
        <end position="503"/>
    </location>
</feature>
<comment type="catalytic activity">
    <reaction evidence="1">
        <text>ATP + protein L-histidine = ADP + protein N-phospho-L-histidine.</text>
        <dbReference type="EC" id="2.7.13.3"/>
    </reaction>
</comment>
<gene>
    <name evidence="16" type="ORF">EAV92_00375</name>
</gene>
<dbReference type="CDD" id="cd06225">
    <property type="entry name" value="HAMP"/>
    <property type="match status" value="1"/>
</dbReference>
<name>A0A3G3JSJ1_9BACL</name>
<protein>
    <recommendedName>
        <fullName evidence="3">histidine kinase</fullName>
        <ecNumber evidence="3">2.7.13.3</ecNumber>
    </recommendedName>
</protein>
<evidence type="ECO:0000259" key="15">
    <source>
        <dbReference type="PROSITE" id="PS50885"/>
    </source>
</evidence>
<dbReference type="InterPro" id="IPR036890">
    <property type="entry name" value="HATPase_C_sf"/>
</dbReference>
<accession>A0A3G3JSJ1</accession>
<dbReference type="EC" id="2.7.13.3" evidence="3"/>
<dbReference type="PROSITE" id="PS50885">
    <property type="entry name" value="HAMP"/>
    <property type="match status" value="1"/>
</dbReference>
<dbReference type="InterPro" id="IPR004358">
    <property type="entry name" value="Sig_transdc_His_kin-like_C"/>
</dbReference>
<dbReference type="AlphaFoldDB" id="A0A3G3JSJ1"/>
<keyword evidence="6" id="KW-0808">Transferase</keyword>
<dbReference type="SMART" id="SM00304">
    <property type="entry name" value="HAMP"/>
    <property type="match status" value="1"/>
</dbReference>
<sequence length="504" mass="55989">MSSKLSLQKRILILVSSVTVIMMSVIVWFDSYSLQKSVQETYISQLDGMTTAINGRYEESHNMQDVQQIFDYIQYKNANVIELTLYGDKEILASTNRDRIGQPSPSGMIQMLETRRTLVEQFHGDDGTPQDRLTAPLKEDGVTVGAIELLLNTSESDALIHQRTLLIIVVGSTITVLLLVSLYFIIRRLLIRPLLKIREAAVSVKEGEAYRPIPVMASREINEVASAFNEMVHKQENRYSELQQAMSTIKQTQKQLVESEKMVALGSLVAGVSHEINTPLGIGVTASSFMAEKSKEFQKLYQSNAMKRSDLEEFLKTVLDTTGMIQANLSRASELVKSFKQVAVDRSVEIKRKFHVKEYVREVLVSLQPQLKKTKHRVELTGTDGVEILSDPGAVSQIVTNLIMNSLIHAFEPDSEGTMTIDIRTDESEGLTLLYSDNGKGMPPEIVEQIFNPFFTTNRGGGGTGLGMNIVYNLVTQSLGGTIRCESQVGAGTAFIIQIPMNEG</sequence>
<dbReference type="GO" id="GO:0005524">
    <property type="term" value="F:ATP binding"/>
    <property type="evidence" value="ECO:0007669"/>
    <property type="project" value="UniProtKB-KW"/>
</dbReference>
<dbReference type="Gene3D" id="3.30.565.10">
    <property type="entry name" value="Histidine kinase-like ATPase, C-terminal domain"/>
    <property type="match status" value="1"/>
</dbReference>
<dbReference type="InterPro" id="IPR036097">
    <property type="entry name" value="HisK_dim/P_sf"/>
</dbReference>
<evidence type="ECO:0000256" key="2">
    <source>
        <dbReference type="ARBA" id="ARBA00004651"/>
    </source>
</evidence>
<dbReference type="Gene3D" id="6.10.340.10">
    <property type="match status" value="1"/>
</dbReference>
<evidence type="ECO:0000313" key="17">
    <source>
        <dbReference type="Proteomes" id="UP000269097"/>
    </source>
</evidence>
<keyword evidence="13" id="KW-1133">Transmembrane helix</keyword>
<dbReference type="PANTHER" id="PTHR43065">
    <property type="entry name" value="SENSOR HISTIDINE KINASE"/>
    <property type="match status" value="1"/>
</dbReference>
<dbReference type="KEGG" id="coh:EAV92_00375"/>
<dbReference type="InterPro" id="IPR005467">
    <property type="entry name" value="His_kinase_dom"/>
</dbReference>
<dbReference type="InterPro" id="IPR003594">
    <property type="entry name" value="HATPase_dom"/>
</dbReference>
<dbReference type="GO" id="GO:0000155">
    <property type="term" value="F:phosphorelay sensor kinase activity"/>
    <property type="evidence" value="ECO:0007669"/>
    <property type="project" value="InterPro"/>
</dbReference>
<keyword evidence="13" id="KW-0812">Transmembrane</keyword>
<dbReference type="EMBL" id="CP033433">
    <property type="protein sequence ID" value="AYQ71196.1"/>
    <property type="molecule type" value="Genomic_DNA"/>
</dbReference>
<keyword evidence="10" id="KW-0902">Two-component regulatory system</keyword>
<evidence type="ECO:0000256" key="11">
    <source>
        <dbReference type="ARBA" id="ARBA00023136"/>
    </source>
</evidence>
<dbReference type="SUPFAM" id="SSF55874">
    <property type="entry name" value="ATPase domain of HSP90 chaperone/DNA topoisomerase II/histidine kinase"/>
    <property type="match status" value="1"/>
</dbReference>
<evidence type="ECO:0000256" key="13">
    <source>
        <dbReference type="SAM" id="Phobius"/>
    </source>
</evidence>
<keyword evidence="8 16" id="KW-0418">Kinase</keyword>
<evidence type="ECO:0000313" key="16">
    <source>
        <dbReference type="EMBL" id="AYQ71196.1"/>
    </source>
</evidence>
<dbReference type="PRINTS" id="PR00344">
    <property type="entry name" value="BCTRLSENSOR"/>
</dbReference>
<feature type="coiled-coil region" evidence="12">
    <location>
        <begin position="225"/>
        <end position="262"/>
    </location>
</feature>
<proteinExistence type="predicted"/>
<organism evidence="16 17">
    <name type="scientific">Cohnella candidum</name>
    <dbReference type="NCBI Taxonomy" id="2674991"/>
    <lineage>
        <taxon>Bacteria</taxon>
        <taxon>Bacillati</taxon>
        <taxon>Bacillota</taxon>
        <taxon>Bacilli</taxon>
        <taxon>Bacillales</taxon>
        <taxon>Paenibacillaceae</taxon>
        <taxon>Cohnella</taxon>
    </lineage>
</organism>
<evidence type="ECO:0000259" key="14">
    <source>
        <dbReference type="PROSITE" id="PS50109"/>
    </source>
</evidence>
<evidence type="ECO:0000256" key="7">
    <source>
        <dbReference type="ARBA" id="ARBA00022741"/>
    </source>
</evidence>
<dbReference type="Proteomes" id="UP000269097">
    <property type="component" value="Chromosome"/>
</dbReference>
<feature type="transmembrane region" description="Helical" evidence="13">
    <location>
        <begin position="12"/>
        <end position="29"/>
    </location>
</feature>
<dbReference type="SMART" id="SM00387">
    <property type="entry name" value="HATPase_c"/>
    <property type="match status" value="1"/>
</dbReference>
<evidence type="ECO:0000256" key="4">
    <source>
        <dbReference type="ARBA" id="ARBA00022475"/>
    </source>
</evidence>
<evidence type="ECO:0000256" key="12">
    <source>
        <dbReference type="SAM" id="Coils"/>
    </source>
</evidence>
<evidence type="ECO:0000256" key="5">
    <source>
        <dbReference type="ARBA" id="ARBA00022553"/>
    </source>
</evidence>
<keyword evidence="9" id="KW-0067">ATP-binding</keyword>
<keyword evidence="5" id="KW-0597">Phosphoprotein</keyword>
<dbReference type="SUPFAM" id="SSF158472">
    <property type="entry name" value="HAMP domain-like"/>
    <property type="match status" value="1"/>
</dbReference>
<keyword evidence="7" id="KW-0547">Nucleotide-binding</keyword>
<reference evidence="16 17" key="1">
    <citation type="submission" date="2018-10" db="EMBL/GenBank/DDBJ databases">
        <title>Genome Sequence of Cohnella sp.</title>
        <authorList>
            <person name="Srinivasan S."/>
            <person name="Kim M.K."/>
        </authorList>
    </citation>
    <scope>NUCLEOTIDE SEQUENCE [LARGE SCALE GENOMIC DNA]</scope>
    <source>
        <strain evidence="16 17">18JY8-7</strain>
    </source>
</reference>
<dbReference type="Pfam" id="PF02518">
    <property type="entry name" value="HATPase_c"/>
    <property type="match status" value="1"/>
</dbReference>
<keyword evidence="12" id="KW-0175">Coiled coil</keyword>
<dbReference type="RefSeq" id="WP_123039260.1">
    <property type="nucleotide sequence ID" value="NZ_CP033433.1"/>
</dbReference>
<dbReference type="PROSITE" id="PS50109">
    <property type="entry name" value="HIS_KIN"/>
    <property type="match status" value="1"/>
</dbReference>
<evidence type="ECO:0000256" key="1">
    <source>
        <dbReference type="ARBA" id="ARBA00000085"/>
    </source>
</evidence>
<dbReference type="PANTHER" id="PTHR43065:SF47">
    <property type="match status" value="1"/>
</dbReference>
<dbReference type="GO" id="GO:0005886">
    <property type="term" value="C:plasma membrane"/>
    <property type="evidence" value="ECO:0007669"/>
    <property type="project" value="UniProtKB-SubCell"/>
</dbReference>
<dbReference type="Pfam" id="PF00672">
    <property type="entry name" value="HAMP"/>
    <property type="match status" value="1"/>
</dbReference>